<name>A0ABS0CJU5_9NOCA</name>
<evidence type="ECO:0000256" key="1">
    <source>
        <dbReference type="ARBA" id="ARBA00022690"/>
    </source>
</evidence>
<evidence type="ECO:0000313" key="5">
    <source>
        <dbReference type="Proteomes" id="UP000702209"/>
    </source>
</evidence>
<keyword evidence="1 4" id="KW-0646">Protease inhibitor</keyword>
<comment type="caution">
    <text evidence="4">The sequence shown here is derived from an EMBL/GenBank/DDBJ whole genome shotgun (WGS) entry which is preliminary data.</text>
</comment>
<protein>
    <submittedName>
        <fullName evidence="4">Protease inhibitor I42 family protein</fullName>
    </submittedName>
</protein>
<dbReference type="InterPro" id="IPR018990">
    <property type="entry name" value="Prot_inh_I42_chagasin"/>
</dbReference>
<dbReference type="Gene3D" id="2.60.40.2020">
    <property type="match status" value="1"/>
</dbReference>
<keyword evidence="2" id="KW-0789">Thiol protease inhibitor</keyword>
<feature type="domain" description="Proteinase inhibitor I42 chagasin" evidence="3">
    <location>
        <begin position="48"/>
        <end position="137"/>
    </location>
</feature>
<evidence type="ECO:0000256" key="2">
    <source>
        <dbReference type="ARBA" id="ARBA00022704"/>
    </source>
</evidence>
<dbReference type="Proteomes" id="UP000702209">
    <property type="component" value="Unassembled WGS sequence"/>
</dbReference>
<gene>
    <name evidence="4" type="ORF">IU459_04870</name>
</gene>
<sequence length="141" mass="14679">MRKSPLVLLLGLAVAGCGGNDVSDATHSDFANPVVRVVETDNGQERRLRVGQRLVVALPSNPSTGYSWSIADLDASVAKQDGAADFEPDPAVPVAPGAGGTSVWSFVGAAAGVTSLRMEYMRPWEHGSAPAATFTLTLEVE</sequence>
<dbReference type="SUPFAM" id="SSF141066">
    <property type="entry name" value="ICP-like"/>
    <property type="match status" value="1"/>
</dbReference>
<dbReference type="InterPro" id="IPR052781">
    <property type="entry name" value="Cys_protease_inhibitor_I42"/>
</dbReference>
<dbReference type="RefSeq" id="WP_195128252.1">
    <property type="nucleotide sequence ID" value="NZ_JADLQX010000003.1"/>
</dbReference>
<evidence type="ECO:0000313" key="4">
    <source>
        <dbReference type="EMBL" id="MBF6296875.1"/>
    </source>
</evidence>
<proteinExistence type="predicted"/>
<evidence type="ECO:0000259" key="3">
    <source>
        <dbReference type="Pfam" id="PF09394"/>
    </source>
</evidence>
<keyword evidence="5" id="KW-1185">Reference proteome</keyword>
<dbReference type="EMBL" id="JADLQX010000003">
    <property type="protein sequence ID" value="MBF6296875.1"/>
    <property type="molecule type" value="Genomic_DNA"/>
</dbReference>
<dbReference type="Pfam" id="PF09394">
    <property type="entry name" value="Inhibitor_I42"/>
    <property type="match status" value="1"/>
</dbReference>
<organism evidence="4 5">
    <name type="scientific">Nocardia amamiensis</name>
    <dbReference type="NCBI Taxonomy" id="404578"/>
    <lineage>
        <taxon>Bacteria</taxon>
        <taxon>Bacillati</taxon>
        <taxon>Actinomycetota</taxon>
        <taxon>Actinomycetes</taxon>
        <taxon>Mycobacteriales</taxon>
        <taxon>Nocardiaceae</taxon>
        <taxon>Nocardia</taxon>
    </lineage>
</organism>
<reference evidence="4 5" key="1">
    <citation type="submission" date="2020-10" db="EMBL/GenBank/DDBJ databases">
        <title>Identification of Nocardia species via Next-generation sequencing and recognition of intraspecies genetic diversity.</title>
        <authorList>
            <person name="Li P."/>
            <person name="Li P."/>
            <person name="Lu B."/>
        </authorList>
    </citation>
    <scope>NUCLEOTIDE SEQUENCE [LARGE SCALE GENOMIC DNA]</scope>
    <source>
        <strain evidence="4 5">BJ06-0157</strain>
    </source>
</reference>
<dbReference type="GO" id="GO:0030414">
    <property type="term" value="F:peptidase inhibitor activity"/>
    <property type="evidence" value="ECO:0007669"/>
    <property type="project" value="UniProtKB-KW"/>
</dbReference>
<dbReference type="PANTHER" id="PTHR36530:SF1">
    <property type="entry name" value="AMOEBIASIN-1"/>
    <property type="match status" value="1"/>
</dbReference>
<dbReference type="PANTHER" id="PTHR36530">
    <property type="entry name" value="INHIBITOR OF CYSTEINE PEPTIDASE"/>
    <property type="match status" value="1"/>
</dbReference>
<accession>A0ABS0CJU5</accession>
<dbReference type="PROSITE" id="PS51257">
    <property type="entry name" value="PROKAR_LIPOPROTEIN"/>
    <property type="match status" value="1"/>
</dbReference>
<dbReference type="InterPro" id="IPR036331">
    <property type="entry name" value="Chagasin-like_sf"/>
</dbReference>